<dbReference type="InterPro" id="IPR051061">
    <property type="entry name" value="Zinc_finger_trans_reg"/>
</dbReference>
<dbReference type="EnsemblFungi" id="EJT76318">
    <property type="protein sequence ID" value="EJT76318"/>
    <property type="gene ID" value="GGTG_06238"/>
</dbReference>
<dbReference type="GO" id="GO:0006357">
    <property type="term" value="P:regulation of transcription by RNA polymerase II"/>
    <property type="evidence" value="ECO:0007669"/>
    <property type="project" value="TreeGrafter"/>
</dbReference>
<dbReference type="STRING" id="644352.J3NY85"/>
<accession>J3NY85</accession>
<name>J3NY85_GAET3</name>
<dbReference type="PANTHER" id="PTHR46179:SF24">
    <property type="entry name" value="C2H2-TYPE DOMAIN-CONTAINING PROTEIN"/>
    <property type="match status" value="1"/>
</dbReference>
<dbReference type="InterPro" id="IPR013087">
    <property type="entry name" value="Znf_C2H2_type"/>
</dbReference>
<feature type="compositionally biased region" description="Basic and acidic residues" evidence="3">
    <location>
        <begin position="82"/>
        <end position="95"/>
    </location>
</feature>
<feature type="domain" description="C2H2-type" evidence="4">
    <location>
        <begin position="428"/>
        <end position="457"/>
    </location>
</feature>
<dbReference type="InterPro" id="IPR059009">
    <property type="entry name" value="Znf_C2H2_17_1st"/>
</dbReference>
<dbReference type="OrthoDB" id="5305647at2759"/>
<evidence type="ECO:0000259" key="4">
    <source>
        <dbReference type="PROSITE" id="PS50157"/>
    </source>
</evidence>
<feature type="non-terminal residue" evidence="5">
    <location>
        <position position="547"/>
    </location>
</feature>
<proteinExistence type="predicted"/>
<keyword evidence="1" id="KW-0862">Zinc</keyword>
<feature type="compositionally biased region" description="Basic and acidic residues" evidence="3">
    <location>
        <begin position="1"/>
        <end position="12"/>
    </location>
</feature>
<dbReference type="GO" id="GO:0008270">
    <property type="term" value="F:zinc ion binding"/>
    <property type="evidence" value="ECO:0007669"/>
    <property type="project" value="UniProtKB-KW"/>
</dbReference>
<dbReference type="eggNOG" id="ENOG502SNWP">
    <property type="taxonomic scope" value="Eukaryota"/>
</dbReference>
<reference evidence="5" key="3">
    <citation type="submission" date="2010-09" db="EMBL/GenBank/DDBJ databases">
        <title>Annotation of Gaeumannomyces graminis var. tritici R3-111a-1.</title>
        <authorList>
            <consortium name="The Broad Institute Genome Sequencing Platform"/>
            <person name="Ma L.-J."/>
            <person name="Dead R."/>
            <person name="Young S.K."/>
            <person name="Zeng Q."/>
            <person name="Gargeya S."/>
            <person name="Fitzgerald M."/>
            <person name="Haas B."/>
            <person name="Abouelleil A."/>
            <person name="Alvarado L."/>
            <person name="Arachchi H.M."/>
            <person name="Berlin A."/>
            <person name="Brown A."/>
            <person name="Chapman S.B."/>
            <person name="Chen Z."/>
            <person name="Dunbar C."/>
            <person name="Freedman E."/>
            <person name="Gearin G."/>
            <person name="Gellesch M."/>
            <person name="Goldberg J."/>
            <person name="Griggs A."/>
            <person name="Gujja S."/>
            <person name="Heiman D."/>
            <person name="Howarth C."/>
            <person name="Larson L."/>
            <person name="Lui A."/>
            <person name="MacDonald P.J.P."/>
            <person name="Mehta T."/>
            <person name="Montmayeur A."/>
            <person name="Murphy C."/>
            <person name="Neiman D."/>
            <person name="Pearson M."/>
            <person name="Priest M."/>
            <person name="Roberts A."/>
            <person name="Saif S."/>
            <person name="Shea T."/>
            <person name="Shenoy N."/>
            <person name="Sisk P."/>
            <person name="Stolte C."/>
            <person name="Sykes S."/>
            <person name="Yandava C."/>
            <person name="Wortman J."/>
            <person name="Nusbaum C."/>
            <person name="Birren B."/>
        </authorList>
    </citation>
    <scope>NUCLEOTIDE SEQUENCE</scope>
    <source>
        <strain evidence="5">R3-111a-1</strain>
    </source>
</reference>
<dbReference type="PANTHER" id="PTHR46179">
    <property type="entry name" value="ZINC FINGER PROTEIN"/>
    <property type="match status" value="1"/>
</dbReference>
<evidence type="ECO:0000256" key="2">
    <source>
        <dbReference type="SAM" id="Coils"/>
    </source>
</evidence>
<evidence type="ECO:0000256" key="1">
    <source>
        <dbReference type="PROSITE-ProRule" id="PRU00042"/>
    </source>
</evidence>
<keyword evidence="2" id="KW-0175">Coiled coil</keyword>
<feature type="compositionally biased region" description="Basic and acidic residues" evidence="3">
    <location>
        <begin position="37"/>
        <end position="54"/>
    </location>
</feature>
<evidence type="ECO:0000313" key="5">
    <source>
        <dbReference type="EMBL" id="EJT76318.1"/>
    </source>
</evidence>
<dbReference type="Proteomes" id="UP000006039">
    <property type="component" value="Unassembled WGS sequence"/>
</dbReference>
<feature type="region of interest" description="Disordered" evidence="3">
    <location>
        <begin position="37"/>
        <end position="107"/>
    </location>
</feature>
<protein>
    <recommendedName>
        <fullName evidence="4">C2H2-type domain-containing protein</fullName>
    </recommendedName>
</protein>
<evidence type="ECO:0000313" key="7">
    <source>
        <dbReference type="Proteomes" id="UP000006039"/>
    </source>
</evidence>
<feature type="region of interest" description="Disordered" evidence="3">
    <location>
        <begin position="1"/>
        <end position="20"/>
    </location>
</feature>
<dbReference type="GeneID" id="20346696"/>
<reference evidence="6" key="4">
    <citation type="journal article" date="2015" name="G3 (Bethesda)">
        <title>Genome sequences of three phytopathogenic species of the Magnaporthaceae family of fungi.</title>
        <authorList>
            <person name="Okagaki L.H."/>
            <person name="Nunes C.C."/>
            <person name="Sailsbery J."/>
            <person name="Clay B."/>
            <person name="Brown D."/>
            <person name="John T."/>
            <person name="Oh Y."/>
            <person name="Young N."/>
            <person name="Fitzgerald M."/>
            <person name="Haas B.J."/>
            <person name="Zeng Q."/>
            <person name="Young S."/>
            <person name="Adiconis X."/>
            <person name="Fan L."/>
            <person name="Levin J.Z."/>
            <person name="Mitchell T.K."/>
            <person name="Okubara P.A."/>
            <person name="Farman M.L."/>
            <person name="Kohn L.M."/>
            <person name="Birren B."/>
            <person name="Ma L.-J."/>
            <person name="Dean R.A."/>
        </authorList>
    </citation>
    <scope>NUCLEOTIDE SEQUENCE</scope>
    <source>
        <strain evidence="6">R3-111a-1</strain>
    </source>
</reference>
<feature type="coiled-coil region" evidence="2">
    <location>
        <begin position="488"/>
        <end position="536"/>
    </location>
</feature>
<organism evidence="5">
    <name type="scientific">Gaeumannomyces tritici (strain R3-111a-1)</name>
    <name type="common">Wheat and barley take-all root rot fungus</name>
    <name type="synonym">Gaeumannomyces graminis var. tritici</name>
    <dbReference type="NCBI Taxonomy" id="644352"/>
    <lineage>
        <taxon>Eukaryota</taxon>
        <taxon>Fungi</taxon>
        <taxon>Dikarya</taxon>
        <taxon>Ascomycota</taxon>
        <taxon>Pezizomycotina</taxon>
        <taxon>Sordariomycetes</taxon>
        <taxon>Sordariomycetidae</taxon>
        <taxon>Magnaporthales</taxon>
        <taxon>Magnaporthaceae</taxon>
        <taxon>Gaeumannomyces</taxon>
    </lineage>
</organism>
<dbReference type="AlphaFoldDB" id="J3NY85"/>
<evidence type="ECO:0000313" key="6">
    <source>
        <dbReference type="EnsemblFungi" id="EJT76318"/>
    </source>
</evidence>
<reference evidence="6" key="5">
    <citation type="submission" date="2018-04" db="UniProtKB">
        <authorList>
            <consortium name="EnsemblFungi"/>
        </authorList>
    </citation>
    <scope>IDENTIFICATION</scope>
    <source>
        <strain evidence="6">R3-111a-1</strain>
    </source>
</reference>
<dbReference type="VEuPathDB" id="FungiDB:GGTG_06238"/>
<evidence type="ECO:0000256" key="3">
    <source>
        <dbReference type="SAM" id="MobiDB-lite"/>
    </source>
</evidence>
<dbReference type="HOGENOM" id="CLU_036929_5_0_1"/>
<dbReference type="SMART" id="SM00355">
    <property type="entry name" value="ZnF_C2H2"/>
    <property type="match status" value="3"/>
</dbReference>
<dbReference type="PROSITE" id="PS50157">
    <property type="entry name" value="ZINC_FINGER_C2H2_2"/>
    <property type="match status" value="1"/>
</dbReference>
<reference evidence="5" key="2">
    <citation type="submission" date="2010-07" db="EMBL/GenBank/DDBJ databases">
        <authorList>
            <consortium name="The Broad Institute Genome Sequencing Platform"/>
            <consortium name="Broad Institute Genome Sequencing Center for Infectious Disease"/>
            <person name="Ma L.-J."/>
            <person name="Dead R."/>
            <person name="Young S."/>
            <person name="Zeng Q."/>
            <person name="Koehrsen M."/>
            <person name="Alvarado L."/>
            <person name="Berlin A."/>
            <person name="Chapman S.B."/>
            <person name="Chen Z."/>
            <person name="Freedman E."/>
            <person name="Gellesch M."/>
            <person name="Goldberg J."/>
            <person name="Griggs A."/>
            <person name="Gujja S."/>
            <person name="Heilman E.R."/>
            <person name="Heiman D."/>
            <person name="Hepburn T."/>
            <person name="Howarth C."/>
            <person name="Jen D."/>
            <person name="Larson L."/>
            <person name="Mehta T."/>
            <person name="Neiman D."/>
            <person name="Pearson M."/>
            <person name="Roberts A."/>
            <person name="Saif S."/>
            <person name="Shea T."/>
            <person name="Shenoy N."/>
            <person name="Sisk P."/>
            <person name="Stolte C."/>
            <person name="Sykes S."/>
            <person name="Walk T."/>
            <person name="White J."/>
            <person name="Yandava C."/>
            <person name="Haas B."/>
            <person name="Nusbaum C."/>
            <person name="Birren B."/>
        </authorList>
    </citation>
    <scope>NUCLEOTIDE SEQUENCE</scope>
    <source>
        <strain evidence="5">R3-111a-1</strain>
    </source>
</reference>
<gene>
    <name evidence="6" type="primary">20346696</name>
    <name evidence="5" type="ORF">GGTG_06238</name>
</gene>
<keyword evidence="7" id="KW-1185">Reference proteome</keyword>
<dbReference type="GO" id="GO:0005634">
    <property type="term" value="C:nucleus"/>
    <property type="evidence" value="ECO:0007669"/>
    <property type="project" value="TreeGrafter"/>
</dbReference>
<dbReference type="EMBL" id="GL385397">
    <property type="protein sequence ID" value="EJT76318.1"/>
    <property type="molecule type" value="Genomic_DNA"/>
</dbReference>
<sequence length="547" mass="60109">MDSDPSHDDLRRKSACPENGPIVLFLNNLEGLEDKRGLLDERGGSAHPRAHDCPSPHASSSFEPHTSAAASISSRPPSGDLVRPDSSDTRPEHPGPPESACQYPSDTGQHAHALLGTMSVVFEHRASMFHPDGNYPPIGEAPDLPDVGADVHVVAHNVAVVHDVADIHPEVHPEGHAEAQQDMMHDPKSDPVHDVQAVHDVPEPQDATQPHDVHPDHQMHEAHQVHGVHGIHQSHGDAGDVVHEVHEVHDVVHEMQNVHQVHGVLHDDMQPDESSRFDETDVAELAAAVHGYAAQSSGMVESEPTLQMVHGLPDLPVLAADKPDSPPPQVVNGNHRIKLIPKPERQPTKNLTGKFICTWEGCQEDVREFGRKCEWNKHMDKHDRPYKCLAEGCEKLAGFTYSGGLLRHEREVHAKHGGPKNPLNCPHPTCKRHTGKGFSRQENLNEHLRRCHRNGSPSNAGGDTDDAASEVAAAGGVAMPGSAAKRKRDAADDDLADLRAEVKKTRMENDELRLQLEMQSRQIEDMVQQIRELRQTPDLQQSPEILQ</sequence>
<dbReference type="RefSeq" id="XP_009222318.1">
    <property type="nucleotide sequence ID" value="XM_009224054.1"/>
</dbReference>
<keyword evidence="1" id="KW-0863">Zinc-finger</keyword>
<dbReference type="Pfam" id="PF26177">
    <property type="entry name" value="zf_C2H2_17_1st"/>
    <property type="match status" value="1"/>
</dbReference>
<keyword evidence="1" id="KW-0479">Metal-binding</keyword>
<reference evidence="7" key="1">
    <citation type="submission" date="2010-07" db="EMBL/GenBank/DDBJ databases">
        <title>The genome sequence of Gaeumannomyces graminis var. tritici strain R3-111a-1.</title>
        <authorList>
            <consortium name="The Broad Institute Genome Sequencing Platform"/>
            <person name="Ma L.-J."/>
            <person name="Dead R."/>
            <person name="Young S."/>
            <person name="Zeng Q."/>
            <person name="Koehrsen M."/>
            <person name="Alvarado L."/>
            <person name="Berlin A."/>
            <person name="Chapman S.B."/>
            <person name="Chen Z."/>
            <person name="Freedman E."/>
            <person name="Gellesch M."/>
            <person name="Goldberg J."/>
            <person name="Griggs A."/>
            <person name="Gujja S."/>
            <person name="Heilman E.R."/>
            <person name="Heiman D."/>
            <person name="Hepburn T."/>
            <person name="Howarth C."/>
            <person name="Jen D."/>
            <person name="Larson L."/>
            <person name="Mehta T."/>
            <person name="Neiman D."/>
            <person name="Pearson M."/>
            <person name="Roberts A."/>
            <person name="Saif S."/>
            <person name="Shea T."/>
            <person name="Shenoy N."/>
            <person name="Sisk P."/>
            <person name="Stolte C."/>
            <person name="Sykes S."/>
            <person name="Walk T."/>
            <person name="White J."/>
            <person name="Yandava C."/>
            <person name="Haas B."/>
            <person name="Nusbaum C."/>
            <person name="Birren B."/>
        </authorList>
    </citation>
    <scope>NUCLEOTIDE SEQUENCE [LARGE SCALE GENOMIC DNA]</scope>
    <source>
        <strain evidence="7">R3-111a-1</strain>
    </source>
</reference>
<dbReference type="Gene3D" id="3.30.160.60">
    <property type="entry name" value="Classic Zinc Finger"/>
    <property type="match status" value="2"/>
</dbReference>